<dbReference type="EMBL" id="CP060632">
    <property type="protein sequence ID" value="QNL98532.1"/>
    <property type="molecule type" value="Genomic_DNA"/>
</dbReference>
<feature type="transmembrane region" description="Helical" evidence="1">
    <location>
        <begin position="264"/>
        <end position="283"/>
    </location>
</feature>
<keyword evidence="1" id="KW-0472">Membrane</keyword>
<reference evidence="2 3" key="1">
    <citation type="submission" date="2020-08" db="EMBL/GenBank/DDBJ databases">
        <authorList>
            <person name="Liu C."/>
            <person name="Sun Q."/>
        </authorList>
    </citation>
    <scope>NUCLEOTIDE SEQUENCE [LARGE SCALE GENOMIC DNA]</scope>
    <source>
        <strain evidence="2 3">NSJ-4</strain>
    </source>
</reference>
<evidence type="ECO:0000313" key="2">
    <source>
        <dbReference type="EMBL" id="QNL98532.1"/>
    </source>
</evidence>
<keyword evidence="1" id="KW-1133">Transmembrane helix</keyword>
<feature type="transmembrane region" description="Helical" evidence="1">
    <location>
        <begin position="21"/>
        <end position="39"/>
    </location>
</feature>
<feature type="transmembrane region" description="Helical" evidence="1">
    <location>
        <begin position="101"/>
        <end position="130"/>
    </location>
</feature>
<proteinExistence type="predicted"/>
<name>A0A7G9FJ01_9FIRM</name>
<keyword evidence="1" id="KW-0812">Transmembrane</keyword>
<dbReference type="AlphaFoldDB" id="A0A7G9FJ01"/>
<sequence length="298" mass="34039">MYKLRQILLTAFANFRRWKKNPQIILAFCLAFIVSFLLSDKVLVFAKEHDTILQMAEPFIWTFGDAQSVLIISLLLLLLFADMPNLGNDVPLFLVRIDRKVWVLGQILYLILATFLFLCFILLSTCILASSQAFVANMWSDTAAVLGYSNIGYELNVPSFVKVMELNFPYQVMFHIFGLMLGYSIVMAGIILFFNMVKDNGGMIAGIIYSGFGFLLTPDTLSDILHIPAVQSRYANIIFGWISPLNHATYYMHSFGYDNLPKLWVSYVFFAGVALLIFILCLLRIRRYTFQFTGTQLR</sequence>
<accession>A0A7G9FJ01</accession>
<gene>
    <name evidence="2" type="ORF">H9Q76_07105</name>
</gene>
<protein>
    <submittedName>
        <fullName evidence="2">Uncharacterized protein</fullName>
    </submittedName>
</protein>
<feature type="transmembrane region" description="Helical" evidence="1">
    <location>
        <begin position="172"/>
        <end position="194"/>
    </location>
</feature>
<evidence type="ECO:0000256" key="1">
    <source>
        <dbReference type="SAM" id="Phobius"/>
    </source>
</evidence>
<feature type="transmembrane region" description="Helical" evidence="1">
    <location>
        <begin position="59"/>
        <end position="80"/>
    </location>
</feature>
<evidence type="ECO:0000313" key="3">
    <source>
        <dbReference type="Proteomes" id="UP000515819"/>
    </source>
</evidence>
<organism evidence="2 3">
    <name type="scientific">Wujia chipingensis</name>
    <dbReference type="NCBI Taxonomy" id="2763670"/>
    <lineage>
        <taxon>Bacteria</taxon>
        <taxon>Bacillati</taxon>
        <taxon>Bacillota</taxon>
        <taxon>Clostridia</taxon>
        <taxon>Lachnospirales</taxon>
        <taxon>Lachnospiraceae</taxon>
        <taxon>Wujia</taxon>
    </lineage>
</organism>
<feature type="transmembrane region" description="Helical" evidence="1">
    <location>
        <begin position="201"/>
        <end position="218"/>
    </location>
</feature>
<dbReference type="Proteomes" id="UP000515819">
    <property type="component" value="Chromosome"/>
</dbReference>
<dbReference type="RefSeq" id="WP_021985428.1">
    <property type="nucleotide sequence ID" value="NZ_CP060632.1"/>
</dbReference>
<dbReference type="KEGG" id="wcp:H9Q76_07105"/>
<keyword evidence="3" id="KW-1185">Reference proteome</keyword>